<feature type="domain" description="Helicase ATP-binding" evidence="4">
    <location>
        <begin position="38"/>
        <end position="186"/>
    </location>
</feature>
<evidence type="ECO:0000256" key="3">
    <source>
        <dbReference type="ARBA" id="ARBA00022801"/>
    </source>
</evidence>
<dbReference type="SUPFAM" id="SSF53335">
    <property type="entry name" value="S-adenosyl-L-methionine-dependent methyltransferases"/>
    <property type="match status" value="1"/>
</dbReference>
<dbReference type="Gene3D" id="3.40.50.300">
    <property type="entry name" value="P-loop containing nucleotide triphosphate hydrolases"/>
    <property type="match status" value="2"/>
</dbReference>
<protein>
    <submittedName>
        <fullName evidence="5">DEXDc domain containing protein</fullName>
    </submittedName>
</protein>
<dbReference type="PANTHER" id="PTHR45766:SF6">
    <property type="entry name" value="SWI_SNF-RELATED MATRIX-ASSOCIATED ACTIN-DEPENDENT REGULATOR OF CHROMATIN SUBFAMILY A-LIKE PROTEIN 1"/>
    <property type="match status" value="1"/>
</dbReference>
<dbReference type="InterPro" id="IPR000330">
    <property type="entry name" value="SNF2_N"/>
</dbReference>
<dbReference type="GO" id="GO:0008170">
    <property type="term" value="F:N-methyltransferase activity"/>
    <property type="evidence" value="ECO:0007669"/>
    <property type="project" value="InterPro"/>
</dbReference>
<dbReference type="GO" id="GO:0032259">
    <property type="term" value="P:methylation"/>
    <property type="evidence" value="ECO:0007669"/>
    <property type="project" value="UniProtKB-KW"/>
</dbReference>
<proteinExistence type="predicted"/>
<evidence type="ECO:0000256" key="2">
    <source>
        <dbReference type="ARBA" id="ARBA00022679"/>
    </source>
</evidence>
<reference evidence="5" key="1">
    <citation type="submission" date="2020-04" db="EMBL/GenBank/DDBJ databases">
        <authorList>
            <person name="Chiriac C."/>
            <person name="Salcher M."/>
            <person name="Ghai R."/>
            <person name="Kavagutti S V."/>
        </authorList>
    </citation>
    <scope>NUCLEOTIDE SEQUENCE</scope>
</reference>
<dbReference type="GO" id="GO:0003677">
    <property type="term" value="F:DNA binding"/>
    <property type="evidence" value="ECO:0007669"/>
    <property type="project" value="InterPro"/>
</dbReference>
<dbReference type="Pfam" id="PF01555">
    <property type="entry name" value="N6_N4_Mtase"/>
    <property type="match status" value="1"/>
</dbReference>
<dbReference type="Pfam" id="PF00176">
    <property type="entry name" value="SNF2-rel_dom"/>
    <property type="match status" value="1"/>
</dbReference>
<accession>A0A6J5ML54</accession>
<keyword evidence="1" id="KW-0489">Methyltransferase</keyword>
<dbReference type="InterPro" id="IPR027417">
    <property type="entry name" value="P-loop_NTPase"/>
</dbReference>
<gene>
    <name evidence="5" type="ORF">UFOVP509_9</name>
</gene>
<evidence type="ECO:0000259" key="4">
    <source>
        <dbReference type="PROSITE" id="PS51192"/>
    </source>
</evidence>
<dbReference type="PROSITE" id="PS51192">
    <property type="entry name" value="HELICASE_ATP_BIND_1"/>
    <property type="match status" value="1"/>
</dbReference>
<keyword evidence="2" id="KW-0808">Transferase</keyword>
<dbReference type="GO" id="GO:0016787">
    <property type="term" value="F:hydrolase activity"/>
    <property type="evidence" value="ECO:0007669"/>
    <property type="project" value="UniProtKB-KW"/>
</dbReference>
<name>A0A6J5ML54_9CAUD</name>
<dbReference type="SMART" id="SM00487">
    <property type="entry name" value="DEXDc"/>
    <property type="match status" value="1"/>
</dbReference>
<dbReference type="InterPro" id="IPR002941">
    <property type="entry name" value="DNA_methylase_N4/N6"/>
</dbReference>
<evidence type="ECO:0000256" key="1">
    <source>
        <dbReference type="ARBA" id="ARBA00022603"/>
    </source>
</evidence>
<dbReference type="Gene3D" id="3.40.50.150">
    <property type="entry name" value="Vaccinia Virus protein VP39"/>
    <property type="match status" value="1"/>
</dbReference>
<dbReference type="EMBL" id="LR796479">
    <property type="protein sequence ID" value="CAB4147022.1"/>
    <property type="molecule type" value="Genomic_DNA"/>
</dbReference>
<dbReference type="SUPFAM" id="SSF52540">
    <property type="entry name" value="P-loop containing nucleoside triphosphate hydrolases"/>
    <property type="match status" value="2"/>
</dbReference>
<keyword evidence="3" id="KW-0378">Hydrolase</keyword>
<dbReference type="PANTHER" id="PTHR45766">
    <property type="entry name" value="DNA ANNEALING HELICASE AND ENDONUCLEASE ZRANB3 FAMILY MEMBER"/>
    <property type="match status" value="1"/>
</dbReference>
<dbReference type="InterPro" id="IPR029063">
    <property type="entry name" value="SAM-dependent_MTases_sf"/>
</dbReference>
<dbReference type="InterPro" id="IPR014001">
    <property type="entry name" value="Helicase_ATP-bd"/>
</dbReference>
<dbReference type="PRINTS" id="PR00508">
    <property type="entry name" value="S21N4MTFRASE"/>
</dbReference>
<dbReference type="InterPro" id="IPR001091">
    <property type="entry name" value="RM_Methyltransferase"/>
</dbReference>
<organism evidence="5">
    <name type="scientific">uncultured Caudovirales phage</name>
    <dbReference type="NCBI Taxonomy" id="2100421"/>
    <lineage>
        <taxon>Viruses</taxon>
        <taxon>Duplodnaviria</taxon>
        <taxon>Heunggongvirae</taxon>
        <taxon>Uroviricota</taxon>
        <taxon>Caudoviricetes</taxon>
        <taxon>Peduoviridae</taxon>
        <taxon>Maltschvirus</taxon>
        <taxon>Maltschvirus maltsch</taxon>
    </lineage>
</organism>
<evidence type="ECO:0000313" key="5">
    <source>
        <dbReference type="EMBL" id="CAB4147022.1"/>
    </source>
</evidence>
<dbReference type="GO" id="GO:0005524">
    <property type="term" value="F:ATP binding"/>
    <property type="evidence" value="ECO:0007669"/>
    <property type="project" value="InterPro"/>
</dbReference>
<sequence>MSAKYAEFIAAKNRTIAAAGFEPSEIFAPLFDWQKHIIQWAIRQGRAALFEDCGLGKTLQQLEWARQVVAHTNAPVLILTPLIVSRQTLEEAQKFGIEARVIETGSQVDGPGIYITNYEKLEHFDTSVFAGVVLDESSILKNFTGKTRRALTDAFAQTQYRLCCTATPSPNDYTELGQHADFLGICTPMQMLATFFINDTFNTGDWRLKGHAEAEFWTWLASWAACVSKPSDIGFSDDGYVLPGLNLHSEVIDVDETYVHGEGLFKFAQLSATSMHRELRMTSEARAERVAALVAAEPDEPWMIWCYTNDEADHLKRLIPDAVEIRGSEPSHAKERKLLSFLHDESRVMISKPSICGYGVNAQHCARVAFVGLSYSFEDFYQALRRVFRFGQTREVHAYLIQAHTEGAIMQTILRKMEQHQIMQASMKQAAAAFTNNRIKELTTRVEVTEATGDDWSLFHGDCVRVAKMIPDQSIDFSVFSPPFADLFTYSDDLQDMGNCSDLAEFTTHFEFLIAELKRIMVPGRIVAVHCVELLATKWKDGHGGGKDFPGEIIRMFWRHGFIQHSPRVTIWKSPVTEMQRTKAHGLLYKTLKSDSANSRVGCADYLLIFKAPGVNPKPVTKDPSEFPVDWWQEVASPVWMTVDQGRVLNGEGARDHDDEKHICPLQLDVIDRAVTLWSNPGDVVYSPFAGIGSEGYESLKLGRKFIGSELKASYFKQACENLKVARAQMSLL</sequence>